<evidence type="ECO:0000259" key="8">
    <source>
        <dbReference type="Pfam" id="PF03710"/>
    </source>
</evidence>
<dbReference type="Pfam" id="PF08335">
    <property type="entry name" value="GlnD_UR_UTase"/>
    <property type="match status" value="2"/>
</dbReference>
<evidence type="ECO:0000259" key="9">
    <source>
        <dbReference type="Pfam" id="PF08335"/>
    </source>
</evidence>
<gene>
    <name evidence="7" type="primary">glnE</name>
    <name evidence="10" type="ORF">GCM10009810_17810</name>
</gene>
<dbReference type="InterPro" id="IPR043519">
    <property type="entry name" value="NT_sf"/>
</dbReference>
<dbReference type="InterPro" id="IPR023057">
    <property type="entry name" value="GlnE"/>
</dbReference>
<evidence type="ECO:0000256" key="1">
    <source>
        <dbReference type="ARBA" id="ARBA00022679"/>
    </source>
</evidence>
<evidence type="ECO:0000313" key="10">
    <source>
        <dbReference type="EMBL" id="GAA1758708.1"/>
    </source>
</evidence>
<dbReference type="PANTHER" id="PTHR30621:SF0">
    <property type="entry name" value="BIFUNCTIONAL GLUTAMINE SYNTHETASE ADENYLYLTRANSFERASE_ADENYLYL-REMOVING ENZYME"/>
    <property type="match status" value="1"/>
</dbReference>
<evidence type="ECO:0000256" key="2">
    <source>
        <dbReference type="ARBA" id="ARBA00022695"/>
    </source>
</evidence>
<dbReference type="SUPFAM" id="SSF81593">
    <property type="entry name" value="Nucleotidyltransferase substrate binding subunit/domain"/>
    <property type="match status" value="2"/>
</dbReference>
<dbReference type="Gene3D" id="1.20.120.330">
    <property type="entry name" value="Nucleotidyltransferases domain 2"/>
    <property type="match status" value="2"/>
</dbReference>
<dbReference type="InterPro" id="IPR013546">
    <property type="entry name" value="PII_UdlTrfase/GS_AdlTrfase"/>
</dbReference>
<feature type="domain" description="Glutamate-ammonia ligase adenylyltransferase repeated" evidence="8">
    <location>
        <begin position="104"/>
        <end position="337"/>
    </location>
</feature>
<evidence type="ECO:0000256" key="6">
    <source>
        <dbReference type="ARBA" id="ARBA00023268"/>
    </source>
</evidence>
<dbReference type="NCBIfam" id="NF010707">
    <property type="entry name" value="PRK14109.1"/>
    <property type="match status" value="1"/>
</dbReference>
<dbReference type="Gene3D" id="3.30.460.10">
    <property type="entry name" value="Beta Polymerase, domain 2"/>
    <property type="match status" value="2"/>
</dbReference>
<dbReference type="HAMAP" id="MF_00802">
    <property type="entry name" value="GlnE"/>
    <property type="match status" value="1"/>
</dbReference>
<dbReference type="InterPro" id="IPR005190">
    <property type="entry name" value="GlnE_rpt_dom"/>
</dbReference>
<keyword evidence="1 7" id="KW-0808">Transferase</keyword>
<evidence type="ECO:0000256" key="4">
    <source>
        <dbReference type="ARBA" id="ARBA00022840"/>
    </source>
</evidence>
<feature type="domain" description="Glutamate-ammonia ligase adenylyltransferase repeated" evidence="8">
    <location>
        <begin position="606"/>
        <end position="841"/>
    </location>
</feature>
<dbReference type="EC" id="2.7.7.89" evidence="7"/>
<evidence type="ECO:0000256" key="5">
    <source>
        <dbReference type="ARBA" id="ARBA00022842"/>
    </source>
</evidence>
<dbReference type="SUPFAM" id="SSF81301">
    <property type="entry name" value="Nucleotidyltransferase"/>
    <property type="match status" value="2"/>
</dbReference>
<keyword evidence="5 7" id="KW-0460">Magnesium</keyword>
<comment type="catalytic activity">
    <reaction evidence="7">
        <text>[glutamine synthetase]-L-tyrosine + ATP = [glutamine synthetase]-O(4)-(5'-adenylyl)-L-tyrosine + diphosphate</text>
        <dbReference type="Rhea" id="RHEA:18589"/>
        <dbReference type="Rhea" id="RHEA-COMP:10660"/>
        <dbReference type="Rhea" id="RHEA-COMP:10661"/>
        <dbReference type="ChEBI" id="CHEBI:30616"/>
        <dbReference type="ChEBI" id="CHEBI:33019"/>
        <dbReference type="ChEBI" id="CHEBI:46858"/>
        <dbReference type="ChEBI" id="CHEBI:83624"/>
        <dbReference type="EC" id="2.7.7.42"/>
    </reaction>
</comment>
<dbReference type="PANTHER" id="PTHR30621">
    <property type="entry name" value="GLUTAMINE SYNTHETASE ADENYLYLTRANSFERASE"/>
    <property type="match status" value="1"/>
</dbReference>
<comment type="function">
    <text evidence="7">Involved in the regulation of glutamine synthetase GlnA, a key enzyme in the process to assimilate ammonia. When cellular nitrogen levels are high, the C-terminal adenylyl transferase (AT) inactivates GlnA by covalent transfer of an adenylyl group from ATP to specific tyrosine residue of GlnA, thus reducing its activity. Conversely, when nitrogen levels are low, the N-terminal adenylyl removase (AR) activates GlnA by removing the adenylyl group by phosphorolysis, increasing its activity. The regulatory region of GlnE binds the signal transduction protein PII (GlnB) which indicates the nitrogen status of the cell.</text>
</comment>
<dbReference type="EC" id="2.7.7.42" evidence="7"/>
<evidence type="ECO:0000256" key="3">
    <source>
        <dbReference type="ARBA" id="ARBA00022741"/>
    </source>
</evidence>
<proteinExistence type="inferred from homology"/>
<dbReference type="Pfam" id="PF03710">
    <property type="entry name" value="GlnE"/>
    <property type="match status" value="2"/>
</dbReference>
<organism evidence="10 11">
    <name type="scientific">Nostocoides vanveenii</name>
    <dbReference type="NCBI Taxonomy" id="330835"/>
    <lineage>
        <taxon>Bacteria</taxon>
        <taxon>Bacillati</taxon>
        <taxon>Actinomycetota</taxon>
        <taxon>Actinomycetes</taxon>
        <taxon>Micrococcales</taxon>
        <taxon>Intrasporangiaceae</taxon>
        <taxon>Nostocoides</taxon>
    </lineage>
</organism>
<keyword evidence="3 7" id="KW-0547">Nucleotide-binding</keyword>
<reference evidence="11" key="1">
    <citation type="journal article" date="2019" name="Int. J. Syst. Evol. Microbiol.">
        <title>The Global Catalogue of Microorganisms (GCM) 10K type strain sequencing project: providing services to taxonomists for standard genome sequencing and annotation.</title>
        <authorList>
            <consortium name="The Broad Institute Genomics Platform"/>
            <consortium name="The Broad Institute Genome Sequencing Center for Infectious Disease"/>
            <person name="Wu L."/>
            <person name="Ma J."/>
        </authorList>
    </citation>
    <scope>NUCLEOTIDE SEQUENCE [LARGE SCALE GENOMIC DNA]</scope>
    <source>
        <strain evidence="11">JCM 15591</strain>
    </source>
</reference>
<comment type="similarity">
    <text evidence="7">Belongs to the GlnE family.</text>
</comment>
<dbReference type="GO" id="GO:0016779">
    <property type="term" value="F:nucleotidyltransferase activity"/>
    <property type="evidence" value="ECO:0007669"/>
    <property type="project" value="UniProtKB-KW"/>
</dbReference>
<dbReference type="Proteomes" id="UP001501475">
    <property type="component" value="Unassembled WGS sequence"/>
</dbReference>
<feature type="domain" description="PII-uridylyltransferase/Glutamine-synthetase adenylyltransferase" evidence="9">
    <location>
        <begin position="864"/>
        <end position="1005"/>
    </location>
</feature>
<accession>A0ABP4WVD6</accession>
<keyword evidence="2 7" id="KW-0548">Nucleotidyltransferase</keyword>
<feature type="region of interest" description="Adenylyl transferase" evidence="7">
    <location>
        <begin position="512"/>
        <end position="1019"/>
    </location>
</feature>
<feature type="region of interest" description="Adenylyl removase" evidence="7">
    <location>
        <begin position="1"/>
        <end position="504"/>
    </location>
</feature>
<sequence>MAAARTESAGAMFARLGFADPARAERLVADSALTGLIDPLDDDFADGVIQALADVADPDLALLTLVRLMESLRTKIASSPDDPALGRELPALIATLRHPGPGRERILAVLGASMALGDHLIAHPEHWRSVAEARTRTVEERVERLVSKVSLPPEGLTPEDALRVYYRRGLLGIAALDLVAPDPLVQLPTTAAALADLAQAALEAALALARAELPEEAEQCRLAVIAMGKAGGRELNYISDVDVIFVAEPAGGADEPAAMAAATKVATRLMTACSASTSHGTLWSVDAALRPEGKHGPLVRTVASHQAYYERWAKTWEFQALLKARVVAGDREVGEDYLATMMPMVWQAASRENFVDEVQAMRRRVEAHIPSAEAGRQLKLGPGGLRDIEFSVQLLQLVHGRTDPSLRSGTTLDGLAALAAGGYVGRDDAAVLGSAYRLLRTLEHRIQLLRLRRTHLMPTSQSELRRLGRALGHRQDAATTLLAQWKAESREVRRLHERLFYRPLLNAVARLDSDEARLTPEAARERLQALGFRDPKGALRHIEALTEGLSRRAAIQRHLLPVMLGWFAQEIDPDGGLLAFRDVSESLGTTHWYLRLLRDEPQAAEYLARTLARSRFAADVLRSAPEGVQILGDAGGLVPRSRADIERRMRVAASIKKTPEQAVKAARQIRKVELFRVAVADLMTGLGSSAVGVALADITEATIEVALEAVSRATEARTGQSLLTKILIMGMGRLGGRECGYASDADVIYVHDPLVGVDQGAAQAQALEIVKDLVRVLGEPGPDPAIGLDADLRPEGKNGPLIRSLDSYRSYYDRWAVTWEAQALIRARPVAGDNDLAAEFLDLIDPIRWPDSGLDQAQVREIRRLKARMEAERLPRGADRRTHFKLGTGGLSDVEWTTQLLQLEHAHTYPTLRTTSTLPALQALAQARLISSADHATLSEAWQLAARARDAAMLYRGRPVDQIPSDAREADGTARIMGLAPGSGQELAENYRRVGRHARAVVDRLFYGETEDGPFGGHA</sequence>
<comment type="catalytic activity">
    <reaction evidence="7">
        <text>[glutamine synthetase]-O(4)-(5'-adenylyl)-L-tyrosine + phosphate = [glutamine synthetase]-L-tyrosine + ADP</text>
        <dbReference type="Rhea" id="RHEA:43716"/>
        <dbReference type="Rhea" id="RHEA-COMP:10660"/>
        <dbReference type="Rhea" id="RHEA-COMP:10661"/>
        <dbReference type="ChEBI" id="CHEBI:43474"/>
        <dbReference type="ChEBI" id="CHEBI:46858"/>
        <dbReference type="ChEBI" id="CHEBI:83624"/>
        <dbReference type="ChEBI" id="CHEBI:456216"/>
        <dbReference type="EC" id="2.7.7.89"/>
    </reaction>
</comment>
<comment type="cofactor">
    <cofactor evidence="7">
        <name>Mg(2+)</name>
        <dbReference type="ChEBI" id="CHEBI:18420"/>
    </cofactor>
</comment>
<comment type="caution">
    <text evidence="10">The sequence shown here is derived from an EMBL/GenBank/DDBJ whole genome shotgun (WGS) entry which is preliminary data.</text>
</comment>
<dbReference type="Gene3D" id="1.20.120.1510">
    <property type="match status" value="1"/>
</dbReference>
<keyword evidence="6 7" id="KW-0511">Multifunctional enzyme</keyword>
<keyword evidence="4 7" id="KW-0067">ATP-binding</keyword>
<evidence type="ECO:0000256" key="7">
    <source>
        <dbReference type="HAMAP-Rule" id="MF_00802"/>
    </source>
</evidence>
<dbReference type="CDD" id="cd05401">
    <property type="entry name" value="NT_GlnE_GlnD_like"/>
    <property type="match status" value="2"/>
</dbReference>
<feature type="domain" description="PII-uridylyltransferase/Glutamine-synthetase adenylyltransferase" evidence="9">
    <location>
        <begin position="360"/>
        <end position="500"/>
    </location>
</feature>
<name>A0ABP4WVD6_9MICO</name>
<dbReference type="EMBL" id="BAAAPN010000045">
    <property type="protein sequence ID" value="GAA1758708.1"/>
    <property type="molecule type" value="Genomic_DNA"/>
</dbReference>
<evidence type="ECO:0000313" key="11">
    <source>
        <dbReference type="Proteomes" id="UP001501475"/>
    </source>
</evidence>
<keyword evidence="11" id="KW-1185">Reference proteome</keyword>
<protein>
    <recommendedName>
        <fullName evidence="7">Bifunctional glutamine synthetase adenylyltransferase/adenylyl-removing enzyme</fullName>
    </recommendedName>
    <alternativeName>
        <fullName evidence="7">ATP:glutamine synthetase adenylyltransferase</fullName>
    </alternativeName>
    <alternativeName>
        <fullName evidence="7">ATase</fullName>
    </alternativeName>
    <domain>
        <recommendedName>
            <fullName evidence="7">Glutamine synthetase adenylyl-L-tyrosine phosphorylase</fullName>
            <ecNumber evidence="7">2.7.7.89</ecNumber>
        </recommendedName>
        <alternativeName>
            <fullName evidence="7">Adenylyl removase</fullName>
            <shortName evidence="7">AR</shortName>
            <shortName evidence="7">AT-N</shortName>
        </alternativeName>
    </domain>
    <domain>
        <recommendedName>
            <fullName evidence="7">Glutamine synthetase adenylyl transferase</fullName>
            <ecNumber evidence="7">2.7.7.42</ecNumber>
        </recommendedName>
        <alternativeName>
            <fullName evidence="7">Adenylyl transferase</fullName>
            <shortName evidence="7">AT</shortName>
            <shortName evidence="7">AT-C</shortName>
        </alternativeName>
    </domain>
</protein>